<gene>
    <name evidence="1" type="ORF">EZS26_000728</name>
</gene>
<organism evidence="1 2">
    <name type="scientific">Candidatus Ordinivivax streblomastigis</name>
    <dbReference type="NCBI Taxonomy" id="2540710"/>
    <lineage>
        <taxon>Bacteria</taxon>
        <taxon>Pseudomonadati</taxon>
        <taxon>Bacteroidota</taxon>
        <taxon>Bacteroidia</taxon>
        <taxon>Bacteroidales</taxon>
        <taxon>Candidatus Ordinivivax</taxon>
    </lineage>
</organism>
<evidence type="ECO:0000313" key="2">
    <source>
        <dbReference type="Proteomes" id="UP000324575"/>
    </source>
</evidence>
<accession>A0A5M8P3R7</accession>
<dbReference type="Proteomes" id="UP000324575">
    <property type="component" value="Unassembled WGS sequence"/>
</dbReference>
<comment type="caution">
    <text evidence="1">The sequence shown here is derived from an EMBL/GenBank/DDBJ whole genome shotgun (WGS) entry which is preliminary data.</text>
</comment>
<dbReference type="EMBL" id="SNRX01000003">
    <property type="protein sequence ID" value="KAA6303125.1"/>
    <property type="molecule type" value="Genomic_DNA"/>
</dbReference>
<sequence>MKRILFLLVVIFPLVFLSCEDEELNKKTIINLSGVTWYDTNVYLIDIDQETLKKSIEVGTVEVSKSCTVKSIYPYFRISAKDIHGKIILSRLLGISEKTVTVGEKDFQ</sequence>
<name>A0A5M8P3R7_9BACT</name>
<dbReference type="PROSITE" id="PS51257">
    <property type="entry name" value="PROKAR_LIPOPROTEIN"/>
    <property type="match status" value="1"/>
</dbReference>
<protein>
    <submittedName>
        <fullName evidence="1">Uncharacterized protein</fullName>
    </submittedName>
</protein>
<dbReference type="AlphaFoldDB" id="A0A5M8P3R7"/>
<proteinExistence type="predicted"/>
<evidence type="ECO:0000313" key="1">
    <source>
        <dbReference type="EMBL" id="KAA6303125.1"/>
    </source>
</evidence>
<reference evidence="1 2" key="1">
    <citation type="submission" date="2019-03" db="EMBL/GenBank/DDBJ databases">
        <title>Single cell metagenomics reveals metabolic interactions within the superorganism composed of flagellate Streblomastix strix and complex community of Bacteroidetes bacteria on its surface.</title>
        <authorList>
            <person name="Treitli S.C."/>
            <person name="Kolisko M."/>
            <person name="Husnik F."/>
            <person name="Keeling P."/>
            <person name="Hampl V."/>
        </authorList>
    </citation>
    <scope>NUCLEOTIDE SEQUENCE [LARGE SCALE GENOMIC DNA]</scope>
    <source>
        <strain evidence="1">St1</strain>
    </source>
</reference>